<dbReference type="KEGG" id="fmr:Fuma_01940"/>
<accession>A0A1P8WE50</accession>
<gene>
    <name evidence="2" type="ORF">Fuma_01940</name>
</gene>
<keyword evidence="3" id="KW-1185">Reference proteome</keyword>
<protein>
    <submittedName>
        <fullName evidence="2">Type VI secretion system lysozyme-like protein</fullName>
    </submittedName>
</protein>
<sequence>MSTGYSDRSKIRLSLLDRLLDNEPDNSKEAPQDDAEKLRIIQQSVRRDLESLLNTRYRCVSWPPEFDEIDDSLINYGIPDFTASSLNAAGDSDVLVNAIRKAIKLFEPRLVDVRVTPVPNDQYYDRTFRFRIEGMLVVEDGRHRVKYDSSMESSTGQFDIL</sequence>
<evidence type="ECO:0000313" key="2">
    <source>
        <dbReference type="EMBL" id="APZ92330.1"/>
    </source>
</evidence>
<dbReference type="AlphaFoldDB" id="A0A1P8WE50"/>
<proteinExistence type="predicted"/>
<dbReference type="Pfam" id="PF04965">
    <property type="entry name" value="GPW_gp25"/>
    <property type="match status" value="1"/>
</dbReference>
<dbReference type="InterPro" id="IPR053176">
    <property type="entry name" value="T6SS_TssE1-like"/>
</dbReference>
<feature type="domain" description="IraD/Gp25-like" evidence="1">
    <location>
        <begin position="42"/>
        <end position="139"/>
    </location>
</feature>
<dbReference type="PANTHER" id="PTHR38595:SF2">
    <property type="entry name" value="TYPE VI SECRETION SYSTEM BASEPLATE SUBUNIT TSSE"/>
    <property type="match status" value="1"/>
</dbReference>
<dbReference type="SUPFAM" id="SSF160719">
    <property type="entry name" value="gpW/gp25-like"/>
    <property type="match status" value="1"/>
</dbReference>
<dbReference type="NCBIfam" id="TIGR03357">
    <property type="entry name" value="VI_zyme"/>
    <property type="match status" value="1"/>
</dbReference>
<dbReference type="EMBL" id="CP017641">
    <property type="protein sequence ID" value="APZ92330.1"/>
    <property type="molecule type" value="Genomic_DNA"/>
</dbReference>
<reference evidence="2 3" key="1">
    <citation type="journal article" date="2016" name="Front. Microbiol.">
        <title>Fuerstia marisgermanicae gen. nov., sp. nov., an Unusual Member of the Phylum Planctomycetes from the German Wadden Sea.</title>
        <authorList>
            <person name="Kohn T."/>
            <person name="Heuer A."/>
            <person name="Jogler M."/>
            <person name="Vollmers J."/>
            <person name="Boedeker C."/>
            <person name="Bunk B."/>
            <person name="Rast P."/>
            <person name="Borchert D."/>
            <person name="Glockner I."/>
            <person name="Freese H.M."/>
            <person name="Klenk H.P."/>
            <person name="Overmann J."/>
            <person name="Kaster A.K."/>
            <person name="Rohde M."/>
            <person name="Wiegand S."/>
            <person name="Jogler C."/>
        </authorList>
    </citation>
    <scope>NUCLEOTIDE SEQUENCE [LARGE SCALE GENOMIC DNA]</scope>
    <source>
        <strain evidence="2 3">NH11</strain>
    </source>
</reference>
<dbReference type="PANTHER" id="PTHR38595">
    <property type="entry name" value="CYTOPLASMIC PROTEIN-RELATED"/>
    <property type="match status" value="1"/>
</dbReference>
<organism evidence="2 3">
    <name type="scientific">Fuerstiella marisgermanici</name>
    <dbReference type="NCBI Taxonomy" id="1891926"/>
    <lineage>
        <taxon>Bacteria</taxon>
        <taxon>Pseudomonadati</taxon>
        <taxon>Planctomycetota</taxon>
        <taxon>Planctomycetia</taxon>
        <taxon>Planctomycetales</taxon>
        <taxon>Planctomycetaceae</taxon>
        <taxon>Fuerstiella</taxon>
    </lineage>
</organism>
<dbReference type="RefSeq" id="WP_077023967.1">
    <property type="nucleotide sequence ID" value="NZ_CP017641.1"/>
</dbReference>
<dbReference type="Gene3D" id="3.10.450.40">
    <property type="match status" value="1"/>
</dbReference>
<dbReference type="Proteomes" id="UP000187735">
    <property type="component" value="Chromosome"/>
</dbReference>
<evidence type="ECO:0000313" key="3">
    <source>
        <dbReference type="Proteomes" id="UP000187735"/>
    </source>
</evidence>
<dbReference type="InterPro" id="IPR007048">
    <property type="entry name" value="IraD/Gp25-like"/>
</dbReference>
<name>A0A1P8WE50_9PLAN</name>
<dbReference type="OrthoDB" id="271327at2"/>
<dbReference type="InterPro" id="IPR017737">
    <property type="entry name" value="TssE1-like"/>
</dbReference>
<dbReference type="STRING" id="1891926.Fuma_01940"/>
<evidence type="ECO:0000259" key="1">
    <source>
        <dbReference type="Pfam" id="PF04965"/>
    </source>
</evidence>